<accession>A0A366MA59</accession>
<sequence length="51" mass="5943">MHTISDILNSILQNNIELQEFEEYNIEMANNDSIKSLDKFPLSYILVGKKK</sequence>
<dbReference type="Proteomes" id="UP000253099">
    <property type="component" value="Unassembled WGS sequence"/>
</dbReference>
<protein>
    <submittedName>
        <fullName evidence="1">Uncharacterized protein</fullName>
    </submittedName>
</protein>
<evidence type="ECO:0000313" key="1">
    <source>
        <dbReference type="EMBL" id="RBQ22494.1"/>
    </source>
</evidence>
<dbReference type="EMBL" id="NIZT01000064">
    <property type="protein sequence ID" value="RBQ22494.1"/>
    <property type="molecule type" value="Genomic_DNA"/>
</dbReference>
<dbReference type="AlphaFoldDB" id="A0A366MA59"/>
<reference evidence="1 2" key="1">
    <citation type="submission" date="2018-06" db="EMBL/GenBank/DDBJ databases">
        <title>Genomic insight into two independent archaeal endosymbiosis events.</title>
        <authorList>
            <person name="Lind A.E."/>
            <person name="Lewis W.H."/>
            <person name="Spang A."/>
            <person name="Guy L."/>
            <person name="Embley M.T."/>
            <person name="Ettema T.J.G."/>
        </authorList>
    </citation>
    <scope>NUCLEOTIDE SEQUENCE [LARGE SCALE GENOMIC DNA]</scope>
    <source>
        <strain evidence="1">NOE</strain>
    </source>
</reference>
<organism evidence="1 2">
    <name type="scientific">Candidatus Methanobinarius endosymbioticus</name>
    <dbReference type="NCBI Taxonomy" id="2006182"/>
    <lineage>
        <taxon>Archaea</taxon>
        <taxon>Methanobacteriati</taxon>
        <taxon>Methanobacteriota</taxon>
        <taxon>Methanomada group</taxon>
        <taxon>Methanobacteria</taxon>
        <taxon>Methanobacteriales</taxon>
        <taxon>Methanobacteriaceae</taxon>
        <taxon>Candidatus Methanobinarius</taxon>
    </lineage>
</organism>
<gene>
    <name evidence="1" type="ORF">ALNOE001_19260</name>
</gene>
<evidence type="ECO:0000313" key="2">
    <source>
        <dbReference type="Proteomes" id="UP000253099"/>
    </source>
</evidence>
<proteinExistence type="predicted"/>
<name>A0A366MA59_9EURY</name>
<keyword evidence="2" id="KW-1185">Reference proteome</keyword>
<comment type="caution">
    <text evidence="1">The sequence shown here is derived from an EMBL/GenBank/DDBJ whole genome shotgun (WGS) entry which is preliminary data.</text>
</comment>